<feature type="region of interest" description="Disordered" evidence="1">
    <location>
        <begin position="89"/>
        <end position="142"/>
    </location>
</feature>
<dbReference type="AlphaFoldDB" id="A0AAN6USF2"/>
<evidence type="ECO:0000256" key="1">
    <source>
        <dbReference type="SAM" id="MobiDB-lite"/>
    </source>
</evidence>
<dbReference type="EMBL" id="MU853401">
    <property type="protein sequence ID" value="KAK4138377.1"/>
    <property type="molecule type" value="Genomic_DNA"/>
</dbReference>
<reference evidence="2" key="1">
    <citation type="journal article" date="2023" name="Mol. Phylogenet. Evol.">
        <title>Genome-scale phylogeny and comparative genomics of the fungal order Sordariales.</title>
        <authorList>
            <person name="Hensen N."/>
            <person name="Bonometti L."/>
            <person name="Westerberg I."/>
            <person name="Brannstrom I.O."/>
            <person name="Guillou S."/>
            <person name="Cros-Aarteil S."/>
            <person name="Calhoun S."/>
            <person name="Haridas S."/>
            <person name="Kuo A."/>
            <person name="Mondo S."/>
            <person name="Pangilinan J."/>
            <person name="Riley R."/>
            <person name="LaButti K."/>
            <person name="Andreopoulos B."/>
            <person name="Lipzen A."/>
            <person name="Chen C."/>
            <person name="Yan M."/>
            <person name="Daum C."/>
            <person name="Ng V."/>
            <person name="Clum A."/>
            <person name="Steindorff A."/>
            <person name="Ohm R.A."/>
            <person name="Martin F."/>
            <person name="Silar P."/>
            <person name="Natvig D.O."/>
            <person name="Lalanne C."/>
            <person name="Gautier V."/>
            <person name="Ament-Velasquez S.L."/>
            <person name="Kruys A."/>
            <person name="Hutchinson M.I."/>
            <person name="Powell A.J."/>
            <person name="Barry K."/>
            <person name="Miller A.N."/>
            <person name="Grigoriev I.V."/>
            <person name="Debuchy R."/>
            <person name="Gladieux P."/>
            <person name="Hiltunen Thoren M."/>
            <person name="Johannesson H."/>
        </authorList>
    </citation>
    <scope>NUCLEOTIDE SEQUENCE</scope>
    <source>
        <strain evidence="2">CBS 123565</strain>
    </source>
</reference>
<dbReference type="Proteomes" id="UP001304895">
    <property type="component" value="Unassembled WGS sequence"/>
</dbReference>
<evidence type="ECO:0000313" key="2">
    <source>
        <dbReference type="EMBL" id="KAK4138377.1"/>
    </source>
</evidence>
<gene>
    <name evidence="2" type="ORF">BT67DRAFT_7865</name>
</gene>
<comment type="caution">
    <text evidence="2">The sequence shown here is derived from an EMBL/GenBank/DDBJ whole genome shotgun (WGS) entry which is preliminary data.</text>
</comment>
<protein>
    <submittedName>
        <fullName evidence="2">Uncharacterized protein</fullName>
    </submittedName>
</protein>
<feature type="compositionally biased region" description="Polar residues" evidence="1">
    <location>
        <begin position="100"/>
        <end position="112"/>
    </location>
</feature>
<accession>A0AAN6USF2</accession>
<proteinExistence type="predicted"/>
<sequence length="142" mass="15580">MQARLTSTAFAVFHGFSTPRIVIRHRAKIAAQNMGGAYPTRHFAHCSSNQKKSLFFRSRLGSGSVVIIGHCWEQNSNLIITVHDVMSKRNPRLHDPWPPASNSIASQATGPCTSVPGDSQGLFTSSENDGDRRVLPMHPSKN</sequence>
<reference evidence="2" key="2">
    <citation type="submission" date="2023-05" db="EMBL/GenBank/DDBJ databases">
        <authorList>
            <consortium name="Lawrence Berkeley National Laboratory"/>
            <person name="Steindorff A."/>
            <person name="Hensen N."/>
            <person name="Bonometti L."/>
            <person name="Westerberg I."/>
            <person name="Brannstrom I.O."/>
            <person name="Guillou S."/>
            <person name="Cros-Aarteil S."/>
            <person name="Calhoun S."/>
            <person name="Haridas S."/>
            <person name="Kuo A."/>
            <person name="Mondo S."/>
            <person name="Pangilinan J."/>
            <person name="Riley R."/>
            <person name="Labutti K."/>
            <person name="Andreopoulos B."/>
            <person name="Lipzen A."/>
            <person name="Chen C."/>
            <person name="Yanf M."/>
            <person name="Daum C."/>
            <person name="Ng V."/>
            <person name="Clum A."/>
            <person name="Ohm R."/>
            <person name="Martin F."/>
            <person name="Silar P."/>
            <person name="Natvig D."/>
            <person name="Lalanne C."/>
            <person name="Gautier V."/>
            <person name="Ament-Velasquez S.L."/>
            <person name="Kruys A."/>
            <person name="Hutchinson M.I."/>
            <person name="Powell A.J."/>
            <person name="Barry K."/>
            <person name="Miller A.N."/>
            <person name="Grigoriev I.V."/>
            <person name="Debuchy R."/>
            <person name="Gladieux P."/>
            <person name="Thoren M.H."/>
            <person name="Johannesson H."/>
        </authorList>
    </citation>
    <scope>NUCLEOTIDE SEQUENCE</scope>
    <source>
        <strain evidence="2">CBS 123565</strain>
    </source>
</reference>
<keyword evidence="3" id="KW-1185">Reference proteome</keyword>
<organism evidence="2 3">
    <name type="scientific">Trichocladium antarcticum</name>
    <dbReference type="NCBI Taxonomy" id="1450529"/>
    <lineage>
        <taxon>Eukaryota</taxon>
        <taxon>Fungi</taxon>
        <taxon>Dikarya</taxon>
        <taxon>Ascomycota</taxon>
        <taxon>Pezizomycotina</taxon>
        <taxon>Sordariomycetes</taxon>
        <taxon>Sordariomycetidae</taxon>
        <taxon>Sordariales</taxon>
        <taxon>Chaetomiaceae</taxon>
        <taxon>Trichocladium</taxon>
    </lineage>
</organism>
<name>A0AAN6USF2_9PEZI</name>
<evidence type="ECO:0000313" key="3">
    <source>
        <dbReference type="Proteomes" id="UP001304895"/>
    </source>
</evidence>